<comment type="catalytic activity">
    <reaction evidence="1">
        <text>3-hydroxy-2-methylpropanoyl-CoA + H2O = 3-hydroxy-2-methylpropanoate + CoA + H(+)</text>
        <dbReference type="Rhea" id="RHEA:20888"/>
        <dbReference type="ChEBI" id="CHEBI:11805"/>
        <dbReference type="ChEBI" id="CHEBI:15377"/>
        <dbReference type="ChEBI" id="CHEBI:15378"/>
        <dbReference type="ChEBI" id="CHEBI:57287"/>
        <dbReference type="ChEBI" id="CHEBI:57340"/>
        <dbReference type="EC" id="3.1.2.4"/>
    </reaction>
</comment>
<feature type="domain" description="Enoyl-CoA hydratase/isomerase" evidence="4">
    <location>
        <begin position="18"/>
        <end position="337"/>
    </location>
</feature>
<evidence type="ECO:0000256" key="2">
    <source>
        <dbReference type="ARBA" id="ARBA00011915"/>
    </source>
</evidence>
<protein>
    <recommendedName>
        <fullName evidence="2">3-hydroxyisobutyryl-CoA hydrolase</fullName>
        <ecNumber evidence="2">3.1.2.4</ecNumber>
    </recommendedName>
</protein>
<dbReference type="SUPFAM" id="SSF52096">
    <property type="entry name" value="ClpP/crotonase"/>
    <property type="match status" value="1"/>
</dbReference>
<dbReference type="GO" id="GO:0006574">
    <property type="term" value="P:L-valine catabolic process"/>
    <property type="evidence" value="ECO:0007669"/>
    <property type="project" value="TreeGrafter"/>
</dbReference>
<evidence type="ECO:0000259" key="4">
    <source>
        <dbReference type="Pfam" id="PF16113"/>
    </source>
</evidence>
<dbReference type="RefSeq" id="WP_226610413.1">
    <property type="nucleotide sequence ID" value="NZ_JAJAQI010000028.1"/>
</dbReference>
<organism evidence="5 6">
    <name type="scientific">Roseicella aerolata</name>
    <dbReference type="NCBI Taxonomy" id="2883479"/>
    <lineage>
        <taxon>Bacteria</taxon>
        <taxon>Pseudomonadati</taxon>
        <taxon>Pseudomonadota</taxon>
        <taxon>Alphaproteobacteria</taxon>
        <taxon>Acetobacterales</taxon>
        <taxon>Roseomonadaceae</taxon>
        <taxon>Roseicella</taxon>
    </lineage>
</organism>
<keyword evidence="3" id="KW-0378">Hydrolase</keyword>
<dbReference type="Proteomes" id="UP001139311">
    <property type="component" value="Unassembled WGS sequence"/>
</dbReference>
<keyword evidence="6" id="KW-1185">Reference proteome</keyword>
<dbReference type="NCBIfam" id="NF004127">
    <property type="entry name" value="PRK05617.1"/>
    <property type="match status" value="1"/>
</dbReference>
<dbReference type="CDD" id="cd06558">
    <property type="entry name" value="crotonase-like"/>
    <property type="match status" value="1"/>
</dbReference>
<gene>
    <name evidence="5" type="ORF">LHA35_17620</name>
</gene>
<dbReference type="GO" id="GO:0003860">
    <property type="term" value="F:3-hydroxyisobutyryl-CoA hydrolase activity"/>
    <property type="evidence" value="ECO:0007669"/>
    <property type="project" value="UniProtKB-EC"/>
</dbReference>
<evidence type="ECO:0000313" key="6">
    <source>
        <dbReference type="Proteomes" id="UP001139311"/>
    </source>
</evidence>
<proteinExistence type="predicted"/>
<evidence type="ECO:0000313" key="5">
    <source>
        <dbReference type="EMBL" id="MCB4823552.1"/>
    </source>
</evidence>
<evidence type="ECO:0000256" key="3">
    <source>
        <dbReference type="ARBA" id="ARBA00022801"/>
    </source>
</evidence>
<reference evidence="5" key="1">
    <citation type="submission" date="2021-10" db="EMBL/GenBank/DDBJ databases">
        <title>Roseicella aerolatum sp. nov., isolated from aerosols of e-waste dismantling site.</title>
        <authorList>
            <person name="Qin T."/>
        </authorList>
    </citation>
    <scope>NUCLEOTIDE SEQUENCE</scope>
    <source>
        <strain evidence="5">GB24</strain>
    </source>
</reference>
<dbReference type="PANTHER" id="PTHR43176:SF3">
    <property type="entry name" value="3-HYDROXYISOBUTYRYL-COA HYDROLASE, MITOCHONDRIAL"/>
    <property type="match status" value="1"/>
</dbReference>
<dbReference type="EMBL" id="JAJAQI010000028">
    <property type="protein sequence ID" value="MCB4823552.1"/>
    <property type="molecule type" value="Genomic_DNA"/>
</dbReference>
<dbReference type="EC" id="3.1.2.4" evidence="2"/>
<evidence type="ECO:0000256" key="1">
    <source>
        <dbReference type="ARBA" id="ARBA00001709"/>
    </source>
</evidence>
<dbReference type="AlphaFoldDB" id="A0A9X1LCF9"/>
<dbReference type="Gene3D" id="3.90.226.10">
    <property type="entry name" value="2-enoyl-CoA Hydratase, Chain A, domain 1"/>
    <property type="match status" value="1"/>
</dbReference>
<dbReference type="InterPro" id="IPR032259">
    <property type="entry name" value="HIBYL-CoA-H"/>
</dbReference>
<dbReference type="PANTHER" id="PTHR43176">
    <property type="entry name" value="3-HYDROXYISOBUTYRYL-COA HYDROLASE-RELATED"/>
    <property type="match status" value="1"/>
</dbReference>
<comment type="caution">
    <text evidence="5">The sequence shown here is derived from an EMBL/GenBank/DDBJ whole genome shotgun (WGS) entry which is preliminary data.</text>
</comment>
<dbReference type="Pfam" id="PF16113">
    <property type="entry name" value="ECH_2"/>
    <property type="match status" value="1"/>
</dbReference>
<accession>A0A9X1LCF9</accession>
<name>A0A9X1LCF9_9PROT</name>
<dbReference type="InterPro" id="IPR045004">
    <property type="entry name" value="ECH_dom"/>
</dbReference>
<sequence length="339" mass="35945">MGETTEPTILARREGAAGTLLMNRPKTLNALDQAMIRGFQAAIDAWKDDPAVKLLVLEGAGGKAFCAGGDVRRIRQLAIDGDTAAIEAFFAEEYAVNRGIATFGKPWVSLIDGVCMGGGIGVSIHNRPIVVTEAALLAMPETAIALFPDVGTSYILPRLPGAVGTWLALTGARLRGADSVHAGLATHYVPKAKLPALRAALLEGDAAVVERFAEAPPEPSFAPHRAAIDRCFALDSMPAILAALEAEGTDWAREQIAILRRMSPTSLCVSLELIRRGAGATLDECLEMELALTRNVVNRHPDFREGVRSVLVDKDGKPSWTPAVIEAVDPAAIRALFAG</sequence>
<dbReference type="InterPro" id="IPR029045">
    <property type="entry name" value="ClpP/crotonase-like_dom_sf"/>
</dbReference>